<evidence type="ECO:0000313" key="2">
    <source>
        <dbReference type="EMBL" id="KAF0889515.1"/>
    </source>
</evidence>
<reference evidence="2 3" key="1">
    <citation type="submission" date="2019-11" db="EMBL/GenBank/DDBJ databases">
        <title>Whole genome sequence of Oryza granulata.</title>
        <authorList>
            <person name="Li W."/>
        </authorList>
    </citation>
    <scope>NUCLEOTIDE SEQUENCE [LARGE SCALE GENOMIC DNA]</scope>
    <source>
        <strain evidence="3">cv. Menghai</strain>
        <tissue evidence="2">Leaf</tissue>
    </source>
</reference>
<evidence type="ECO:0000256" key="1">
    <source>
        <dbReference type="SAM" id="SignalP"/>
    </source>
</evidence>
<proteinExistence type="predicted"/>
<dbReference type="Proteomes" id="UP000479710">
    <property type="component" value="Unassembled WGS sequence"/>
</dbReference>
<sequence>MVAWVLVLLSLWLTHTEGLGAEVVDAVKGSSSPFLESRGEDRTRVTHLRLWASWDRREGKLAG</sequence>
<comment type="caution">
    <text evidence="2">The sequence shown here is derived from an EMBL/GenBank/DDBJ whole genome shotgun (WGS) entry which is preliminary data.</text>
</comment>
<feature type="signal peptide" evidence="1">
    <location>
        <begin position="1"/>
        <end position="18"/>
    </location>
</feature>
<gene>
    <name evidence="2" type="ORF">E2562_025283</name>
</gene>
<feature type="chain" id="PRO_5026071351" evidence="1">
    <location>
        <begin position="19"/>
        <end position="63"/>
    </location>
</feature>
<dbReference type="AlphaFoldDB" id="A0A6G1BMD7"/>
<protein>
    <submittedName>
        <fullName evidence="2">Uncharacterized protein</fullName>
    </submittedName>
</protein>
<accession>A0A6G1BMD7</accession>
<dbReference type="EMBL" id="SPHZ02000012">
    <property type="protein sequence ID" value="KAF0889515.1"/>
    <property type="molecule type" value="Genomic_DNA"/>
</dbReference>
<keyword evidence="1" id="KW-0732">Signal</keyword>
<organism evidence="2 3">
    <name type="scientific">Oryza meyeriana var. granulata</name>
    <dbReference type="NCBI Taxonomy" id="110450"/>
    <lineage>
        <taxon>Eukaryota</taxon>
        <taxon>Viridiplantae</taxon>
        <taxon>Streptophyta</taxon>
        <taxon>Embryophyta</taxon>
        <taxon>Tracheophyta</taxon>
        <taxon>Spermatophyta</taxon>
        <taxon>Magnoliopsida</taxon>
        <taxon>Liliopsida</taxon>
        <taxon>Poales</taxon>
        <taxon>Poaceae</taxon>
        <taxon>BOP clade</taxon>
        <taxon>Oryzoideae</taxon>
        <taxon>Oryzeae</taxon>
        <taxon>Oryzinae</taxon>
        <taxon>Oryza</taxon>
        <taxon>Oryza meyeriana</taxon>
    </lineage>
</organism>
<evidence type="ECO:0000313" key="3">
    <source>
        <dbReference type="Proteomes" id="UP000479710"/>
    </source>
</evidence>
<name>A0A6G1BMD7_9ORYZ</name>
<keyword evidence="3" id="KW-1185">Reference proteome</keyword>